<accession>A0A2J0LQQ5</accession>
<proteinExistence type="predicted"/>
<reference evidence="3 4" key="1">
    <citation type="submission" date="2017-09" db="EMBL/GenBank/DDBJ databases">
        <title>Depth-based differentiation of microbial function through sediment-hosted aquifers and enrichment of novel symbionts in the deep terrestrial subsurface.</title>
        <authorList>
            <person name="Probst A.J."/>
            <person name="Ladd B."/>
            <person name="Jarett J.K."/>
            <person name="Geller-Mcgrath D.E."/>
            <person name="Sieber C.M."/>
            <person name="Emerson J.B."/>
            <person name="Anantharaman K."/>
            <person name="Thomas B.C."/>
            <person name="Malmstrom R."/>
            <person name="Stieglmeier M."/>
            <person name="Klingl A."/>
            <person name="Woyke T."/>
            <person name="Ryan C.M."/>
            <person name="Banfield J.F."/>
        </authorList>
    </citation>
    <scope>NUCLEOTIDE SEQUENCE [LARGE SCALE GENOMIC DNA]</scope>
    <source>
        <strain evidence="3">CG12_big_fil_rev_8_21_14_0_65_43_15</strain>
    </source>
</reference>
<keyword evidence="2" id="KW-0812">Transmembrane</keyword>
<dbReference type="AlphaFoldDB" id="A0A2J0LQQ5"/>
<comment type="caution">
    <text evidence="3">The sequence shown here is derived from an EMBL/GenBank/DDBJ whole genome shotgun (WGS) entry which is preliminary data.</text>
</comment>
<evidence type="ECO:0000313" key="3">
    <source>
        <dbReference type="EMBL" id="PIW66167.1"/>
    </source>
</evidence>
<feature type="transmembrane region" description="Helical" evidence="2">
    <location>
        <begin position="16"/>
        <end position="38"/>
    </location>
</feature>
<keyword evidence="2" id="KW-1133">Transmembrane helix</keyword>
<keyword evidence="2" id="KW-0472">Membrane</keyword>
<dbReference type="EMBL" id="PFGP01000107">
    <property type="protein sequence ID" value="PIW66167.1"/>
    <property type="molecule type" value="Genomic_DNA"/>
</dbReference>
<sequence>MVSRLKDNISLTLVEVLIAMLILSTSAAGVLGSFSYAFKFILRAGAKIEAMNYGRKAMEAYRALTLVSASDPRLSDTPAVGEDVKGSASPNSIDTGDTWFSPDYGSDVKVIIADWANNGATGKQISVKVDWNAP</sequence>
<evidence type="ECO:0000256" key="1">
    <source>
        <dbReference type="SAM" id="MobiDB-lite"/>
    </source>
</evidence>
<evidence type="ECO:0000313" key="4">
    <source>
        <dbReference type="Proteomes" id="UP000231267"/>
    </source>
</evidence>
<feature type="region of interest" description="Disordered" evidence="1">
    <location>
        <begin position="72"/>
        <end position="98"/>
    </location>
</feature>
<organism evidence="3 4">
    <name type="scientific">Candidatus Taenaricola geysiri</name>
    <dbReference type="NCBI Taxonomy" id="1974752"/>
    <lineage>
        <taxon>Bacteria</taxon>
        <taxon>Pseudomonadati</taxon>
        <taxon>Candidatus Omnitrophota</taxon>
        <taxon>Candidatus Taenaricola</taxon>
    </lineage>
</organism>
<protein>
    <submittedName>
        <fullName evidence="3">Uncharacterized protein</fullName>
    </submittedName>
</protein>
<dbReference type="Proteomes" id="UP000231267">
    <property type="component" value="Unassembled WGS sequence"/>
</dbReference>
<name>A0A2J0LQQ5_9BACT</name>
<gene>
    <name evidence="3" type="ORF">COW11_04695</name>
</gene>
<evidence type="ECO:0000256" key="2">
    <source>
        <dbReference type="SAM" id="Phobius"/>
    </source>
</evidence>